<dbReference type="SUPFAM" id="SSF54117">
    <property type="entry name" value="Interleukin 8-like chemokines"/>
    <property type="match status" value="1"/>
</dbReference>
<dbReference type="Pfam" id="PF00048">
    <property type="entry name" value="IL8"/>
    <property type="match status" value="1"/>
</dbReference>
<keyword evidence="1" id="KW-0202">Cytokine</keyword>
<protein>
    <recommendedName>
        <fullName evidence="3">Chemokine interleukin-8-like domain-containing protein</fullName>
    </recommendedName>
</protein>
<dbReference type="AlphaFoldDB" id="A0AAN8MN27"/>
<dbReference type="InterPro" id="IPR036048">
    <property type="entry name" value="Interleukin_8-like_sf"/>
</dbReference>
<name>A0AAN8MN27_9TELE</name>
<evidence type="ECO:0000259" key="3">
    <source>
        <dbReference type="Pfam" id="PF00048"/>
    </source>
</evidence>
<dbReference type="Proteomes" id="UP001356427">
    <property type="component" value="Unassembled WGS sequence"/>
</dbReference>
<feature type="domain" description="Chemokine interleukin-8-like" evidence="3">
    <location>
        <begin position="280"/>
        <end position="338"/>
    </location>
</feature>
<gene>
    <name evidence="4" type="ORF">J4Q44_G00009150</name>
</gene>
<keyword evidence="5" id="KW-1185">Reference proteome</keyword>
<comment type="caution">
    <text evidence="4">The sequence shown here is derived from an EMBL/GenBank/DDBJ whole genome shotgun (WGS) entry which is preliminary data.</text>
</comment>
<dbReference type="InterPro" id="IPR001811">
    <property type="entry name" value="Chemokine_IL8-like_dom"/>
</dbReference>
<reference evidence="4 5" key="1">
    <citation type="submission" date="2021-04" db="EMBL/GenBank/DDBJ databases">
        <authorList>
            <person name="De Guttry C."/>
            <person name="Zahm M."/>
            <person name="Klopp C."/>
            <person name="Cabau C."/>
            <person name="Louis A."/>
            <person name="Berthelot C."/>
            <person name="Parey E."/>
            <person name="Roest Crollius H."/>
            <person name="Montfort J."/>
            <person name="Robinson-Rechavi M."/>
            <person name="Bucao C."/>
            <person name="Bouchez O."/>
            <person name="Gislard M."/>
            <person name="Lluch J."/>
            <person name="Milhes M."/>
            <person name="Lampietro C."/>
            <person name="Lopez Roques C."/>
            <person name="Donnadieu C."/>
            <person name="Braasch I."/>
            <person name="Desvignes T."/>
            <person name="Postlethwait J."/>
            <person name="Bobe J."/>
            <person name="Wedekind C."/>
            <person name="Guiguen Y."/>
        </authorList>
    </citation>
    <scope>NUCLEOTIDE SEQUENCE [LARGE SCALE GENOMIC DNA]</scope>
    <source>
        <strain evidence="4">Cs_M1</strain>
        <tissue evidence="4">Blood</tissue>
    </source>
</reference>
<proteinExistence type="predicted"/>
<evidence type="ECO:0000313" key="4">
    <source>
        <dbReference type="EMBL" id="KAK6328937.1"/>
    </source>
</evidence>
<dbReference type="GO" id="GO:0005615">
    <property type="term" value="C:extracellular space"/>
    <property type="evidence" value="ECO:0007669"/>
    <property type="project" value="UniProtKB-KW"/>
</dbReference>
<evidence type="ECO:0000256" key="1">
    <source>
        <dbReference type="ARBA" id="ARBA00022514"/>
    </source>
</evidence>
<dbReference type="EMBL" id="JAGTTL010000001">
    <property type="protein sequence ID" value="KAK6328937.1"/>
    <property type="molecule type" value="Genomic_DNA"/>
</dbReference>
<evidence type="ECO:0000313" key="5">
    <source>
        <dbReference type="Proteomes" id="UP001356427"/>
    </source>
</evidence>
<sequence length="369" mass="40528">MAMLAQSQVYVQRQAQPVAGSTLSSGGNCPASRSAHTLTQVAGHTLTLRTSYSSFSLRVDYYCHCSKQQSKGIYILSIRLTTALHHSMKHRRLLLSLPHLPTITETLEDSETLGVPGHPAHLAQSVSQSPSQCSQSLEEYMTSIQALARPVAHPSCGPVRLQRMGRPRLFSKPQMKHSVSASLPRGSPRAIRTRTTSPITPTGQAPEQLSGRLGKERECGGRDPMEWLYIREAQAALRLSSVLSCNMKHSVQSLCLLASLSLYCLLLTVGEGEGQFVPGRCECYDTKTTVRGPLSDLKVTLKGPACNTDQIIVVEKRTSEPVCVNPKGPLGKQLLRCWKKARAGGVDVRKCLKRKRRGQGKQRKLRVEI</sequence>
<dbReference type="Gene3D" id="2.40.50.40">
    <property type="match status" value="1"/>
</dbReference>
<dbReference type="GO" id="GO:0006955">
    <property type="term" value="P:immune response"/>
    <property type="evidence" value="ECO:0007669"/>
    <property type="project" value="InterPro"/>
</dbReference>
<evidence type="ECO:0000256" key="2">
    <source>
        <dbReference type="SAM" id="MobiDB-lite"/>
    </source>
</evidence>
<feature type="region of interest" description="Disordered" evidence="2">
    <location>
        <begin position="172"/>
        <end position="215"/>
    </location>
</feature>
<organism evidence="4 5">
    <name type="scientific">Coregonus suidteri</name>
    <dbReference type="NCBI Taxonomy" id="861788"/>
    <lineage>
        <taxon>Eukaryota</taxon>
        <taxon>Metazoa</taxon>
        <taxon>Chordata</taxon>
        <taxon>Craniata</taxon>
        <taxon>Vertebrata</taxon>
        <taxon>Euteleostomi</taxon>
        <taxon>Actinopterygii</taxon>
        <taxon>Neopterygii</taxon>
        <taxon>Teleostei</taxon>
        <taxon>Protacanthopterygii</taxon>
        <taxon>Salmoniformes</taxon>
        <taxon>Salmonidae</taxon>
        <taxon>Coregoninae</taxon>
        <taxon>Coregonus</taxon>
    </lineage>
</organism>
<accession>A0AAN8MN27</accession>
<dbReference type="GO" id="GO:0008009">
    <property type="term" value="F:chemokine activity"/>
    <property type="evidence" value="ECO:0007669"/>
    <property type="project" value="InterPro"/>
</dbReference>
<feature type="compositionally biased region" description="Low complexity" evidence="2">
    <location>
        <begin position="187"/>
        <end position="202"/>
    </location>
</feature>